<proteinExistence type="predicted"/>
<dbReference type="AlphaFoldDB" id="A0A0C9TDN8"/>
<evidence type="ECO:0000313" key="2">
    <source>
        <dbReference type="Proteomes" id="UP000053647"/>
    </source>
</evidence>
<protein>
    <submittedName>
        <fullName evidence="1">Uncharacterized protein</fullName>
    </submittedName>
</protein>
<reference evidence="2" key="2">
    <citation type="submission" date="2015-01" db="EMBL/GenBank/DDBJ databases">
        <title>Evolutionary Origins and Diversification of the Mycorrhizal Mutualists.</title>
        <authorList>
            <consortium name="DOE Joint Genome Institute"/>
            <consortium name="Mycorrhizal Genomics Consortium"/>
            <person name="Kohler A."/>
            <person name="Kuo A."/>
            <person name="Nagy L.G."/>
            <person name="Floudas D."/>
            <person name="Copeland A."/>
            <person name="Barry K.W."/>
            <person name="Cichocki N."/>
            <person name="Veneault-Fourrey C."/>
            <person name="LaButti K."/>
            <person name="Lindquist E.A."/>
            <person name="Lipzen A."/>
            <person name="Lundell T."/>
            <person name="Morin E."/>
            <person name="Murat C."/>
            <person name="Riley R."/>
            <person name="Ohm R."/>
            <person name="Sun H."/>
            <person name="Tunlid A."/>
            <person name="Henrissat B."/>
            <person name="Grigoriev I.V."/>
            <person name="Hibbett D.S."/>
            <person name="Martin F."/>
        </authorList>
    </citation>
    <scope>NUCLEOTIDE SEQUENCE [LARGE SCALE GENOMIC DNA]</scope>
    <source>
        <strain evidence="2">ATCC 200175</strain>
    </source>
</reference>
<reference evidence="1 2" key="1">
    <citation type="submission" date="2014-06" db="EMBL/GenBank/DDBJ databases">
        <authorList>
            <consortium name="DOE Joint Genome Institute"/>
            <person name="Kuo A."/>
            <person name="Kohler A."/>
            <person name="Nagy L.G."/>
            <person name="Floudas D."/>
            <person name="Copeland A."/>
            <person name="Barry K.W."/>
            <person name="Cichocki N."/>
            <person name="Veneault-Fourrey C."/>
            <person name="LaButti K."/>
            <person name="Lindquist E.A."/>
            <person name="Lipzen A."/>
            <person name="Lundell T."/>
            <person name="Morin E."/>
            <person name="Murat C."/>
            <person name="Sun H."/>
            <person name="Tunlid A."/>
            <person name="Henrissat B."/>
            <person name="Grigoriev I.V."/>
            <person name="Hibbett D.S."/>
            <person name="Martin F."/>
            <person name="Nordberg H.P."/>
            <person name="Cantor M.N."/>
            <person name="Hua S.X."/>
        </authorList>
    </citation>
    <scope>NUCLEOTIDE SEQUENCE [LARGE SCALE GENOMIC DNA]</scope>
    <source>
        <strain evidence="1 2">ATCC 200175</strain>
    </source>
</reference>
<dbReference type="HOGENOM" id="CLU_2334224_0_0_1"/>
<dbReference type="Proteomes" id="UP000053647">
    <property type="component" value="Unassembled WGS sequence"/>
</dbReference>
<keyword evidence="2" id="KW-1185">Reference proteome</keyword>
<name>A0A0C9TDN8_PAXIN</name>
<gene>
    <name evidence="1" type="ORF">PAXINDRAFT_103801</name>
</gene>
<dbReference type="EMBL" id="KN821024">
    <property type="protein sequence ID" value="KIJ05371.1"/>
    <property type="molecule type" value="Genomic_DNA"/>
</dbReference>
<organism evidence="1 2">
    <name type="scientific">Paxillus involutus ATCC 200175</name>
    <dbReference type="NCBI Taxonomy" id="664439"/>
    <lineage>
        <taxon>Eukaryota</taxon>
        <taxon>Fungi</taxon>
        <taxon>Dikarya</taxon>
        <taxon>Basidiomycota</taxon>
        <taxon>Agaricomycotina</taxon>
        <taxon>Agaricomycetes</taxon>
        <taxon>Agaricomycetidae</taxon>
        <taxon>Boletales</taxon>
        <taxon>Paxilineae</taxon>
        <taxon>Paxillaceae</taxon>
        <taxon>Paxillus</taxon>
    </lineage>
</organism>
<sequence>MDVNVNADFEQEPQSLDYLALRMVSMELAIASASLGENLHSCISFFINSLWVGLRLKRGSILAIFPNTVLNQIRLSFCHAVADDNPSSNSTQCLTSES</sequence>
<accession>A0A0C9TDN8</accession>
<evidence type="ECO:0000313" key="1">
    <source>
        <dbReference type="EMBL" id="KIJ05371.1"/>
    </source>
</evidence>